<feature type="region of interest" description="Disordered" evidence="1">
    <location>
        <begin position="1"/>
        <end position="147"/>
    </location>
</feature>
<protein>
    <submittedName>
        <fullName evidence="2">Uncharacterized protein</fullName>
    </submittedName>
</protein>
<evidence type="ECO:0000313" key="3">
    <source>
        <dbReference type="Proteomes" id="UP000823388"/>
    </source>
</evidence>
<evidence type="ECO:0000313" key="2">
    <source>
        <dbReference type="EMBL" id="KAG2537844.1"/>
    </source>
</evidence>
<feature type="compositionally biased region" description="Basic and acidic residues" evidence="1">
    <location>
        <begin position="73"/>
        <end position="92"/>
    </location>
</feature>
<feature type="compositionally biased region" description="Basic residues" evidence="1">
    <location>
        <begin position="1"/>
        <end position="14"/>
    </location>
</feature>
<comment type="caution">
    <text evidence="2">The sequence shown here is derived from an EMBL/GenBank/DDBJ whole genome shotgun (WGS) entry which is preliminary data.</text>
</comment>
<dbReference type="EMBL" id="CM029054">
    <property type="protein sequence ID" value="KAG2537844.1"/>
    <property type="molecule type" value="Genomic_DNA"/>
</dbReference>
<accession>A0A8T0MS19</accession>
<dbReference type="AlphaFoldDB" id="A0A8T0MS19"/>
<feature type="compositionally biased region" description="Low complexity" evidence="1">
    <location>
        <begin position="32"/>
        <end position="48"/>
    </location>
</feature>
<proteinExistence type="predicted"/>
<name>A0A8T0MS19_PANVG</name>
<sequence length="147" mass="15039">MESRSKAGRGRHKSSGGGRTGAVRPTKGGRMGAARPAGVVGRGRAARLTGGGSRGRRGSPDGKKKRKIAATEMEGRGGGDGGPRQRETVEGRSRRHGSPAAGAEGGAPHRRREQRAARPQRRREERAARLAGLTAAGGGNGDGYGGV</sequence>
<keyword evidence="3" id="KW-1185">Reference proteome</keyword>
<feature type="compositionally biased region" description="Basic residues" evidence="1">
    <location>
        <begin position="108"/>
        <end position="121"/>
    </location>
</feature>
<evidence type="ECO:0000256" key="1">
    <source>
        <dbReference type="SAM" id="MobiDB-lite"/>
    </source>
</evidence>
<gene>
    <name evidence="2" type="ORF">PVAP13_9NG327173</name>
</gene>
<feature type="compositionally biased region" description="Gly residues" evidence="1">
    <location>
        <begin position="135"/>
        <end position="147"/>
    </location>
</feature>
<organism evidence="2 3">
    <name type="scientific">Panicum virgatum</name>
    <name type="common">Blackwell switchgrass</name>
    <dbReference type="NCBI Taxonomy" id="38727"/>
    <lineage>
        <taxon>Eukaryota</taxon>
        <taxon>Viridiplantae</taxon>
        <taxon>Streptophyta</taxon>
        <taxon>Embryophyta</taxon>
        <taxon>Tracheophyta</taxon>
        <taxon>Spermatophyta</taxon>
        <taxon>Magnoliopsida</taxon>
        <taxon>Liliopsida</taxon>
        <taxon>Poales</taxon>
        <taxon>Poaceae</taxon>
        <taxon>PACMAD clade</taxon>
        <taxon>Panicoideae</taxon>
        <taxon>Panicodae</taxon>
        <taxon>Paniceae</taxon>
        <taxon>Panicinae</taxon>
        <taxon>Panicum</taxon>
        <taxon>Panicum sect. Hiantes</taxon>
    </lineage>
</organism>
<reference evidence="2" key="1">
    <citation type="submission" date="2020-05" db="EMBL/GenBank/DDBJ databases">
        <title>WGS assembly of Panicum virgatum.</title>
        <authorList>
            <person name="Lovell J.T."/>
            <person name="Jenkins J."/>
            <person name="Shu S."/>
            <person name="Juenger T.E."/>
            <person name="Schmutz J."/>
        </authorList>
    </citation>
    <scope>NUCLEOTIDE SEQUENCE</scope>
    <source>
        <strain evidence="2">AP13</strain>
    </source>
</reference>
<dbReference type="Proteomes" id="UP000823388">
    <property type="component" value="Chromosome 9N"/>
</dbReference>